<evidence type="ECO:0000313" key="2">
    <source>
        <dbReference type="Proteomes" id="UP000683925"/>
    </source>
</evidence>
<organism evidence="1 2">
    <name type="scientific">Paramecium octaurelia</name>
    <dbReference type="NCBI Taxonomy" id="43137"/>
    <lineage>
        <taxon>Eukaryota</taxon>
        <taxon>Sar</taxon>
        <taxon>Alveolata</taxon>
        <taxon>Ciliophora</taxon>
        <taxon>Intramacronucleata</taxon>
        <taxon>Oligohymenophorea</taxon>
        <taxon>Peniculida</taxon>
        <taxon>Parameciidae</taxon>
        <taxon>Paramecium</taxon>
    </lineage>
</organism>
<sequence length="232" mass="26952">MQKQCCFDSQQTINSDEDEKVIDVLAFPTNFFQFSEASTQSLSSVESANQPISSPKYKFMGGHYSAESQEQNNVFRTFQDQKLLQTDGNLPHQIQKYSFLERQNNKITNMNQQPPNNKLNNPDRCTQRRIYEKQGIKCQAQQKLSLTPRQKKQNEKKFMPSKLNGIIKGSCLKSRPNETSQIRPIFDLFTGRPSNKNVSFLFTMEQIKTMRINNKSNIFNMPMEKNTKLFLV</sequence>
<dbReference type="AlphaFoldDB" id="A0A8S1VQ49"/>
<protein>
    <submittedName>
        <fullName evidence="1">Uncharacterized protein</fullName>
    </submittedName>
</protein>
<reference evidence="1" key="1">
    <citation type="submission" date="2021-01" db="EMBL/GenBank/DDBJ databases">
        <authorList>
            <consortium name="Genoscope - CEA"/>
            <person name="William W."/>
        </authorList>
    </citation>
    <scope>NUCLEOTIDE SEQUENCE</scope>
</reference>
<name>A0A8S1VQ49_PAROT</name>
<dbReference type="EMBL" id="CAJJDP010000071">
    <property type="protein sequence ID" value="CAD8179320.1"/>
    <property type="molecule type" value="Genomic_DNA"/>
</dbReference>
<accession>A0A8S1VQ49</accession>
<comment type="caution">
    <text evidence="1">The sequence shown here is derived from an EMBL/GenBank/DDBJ whole genome shotgun (WGS) entry which is preliminary data.</text>
</comment>
<keyword evidence="2" id="KW-1185">Reference proteome</keyword>
<dbReference type="OMA" id="YKFMGGH"/>
<gene>
    <name evidence="1" type="ORF">POCTA_138.1.T0720234</name>
</gene>
<dbReference type="Proteomes" id="UP000683925">
    <property type="component" value="Unassembled WGS sequence"/>
</dbReference>
<evidence type="ECO:0000313" key="1">
    <source>
        <dbReference type="EMBL" id="CAD8179320.1"/>
    </source>
</evidence>
<proteinExistence type="predicted"/>
<dbReference type="OrthoDB" id="301348at2759"/>